<proteinExistence type="predicted"/>
<dbReference type="PANTHER" id="PTHR30543:SF21">
    <property type="entry name" value="NAD(P)H-DEPENDENT FMN REDUCTASE LOT6"/>
    <property type="match status" value="1"/>
</dbReference>
<feature type="domain" description="NADPH-dependent FMN reductase-like" evidence="1">
    <location>
        <begin position="1"/>
        <end position="147"/>
    </location>
</feature>
<dbReference type="AlphaFoldDB" id="A0A841H061"/>
<dbReference type="Proteomes" id="UP000582837">
    <property type="component" value="Unassembled WGS sequence"/>
</dbReference>
<dbReference type="Pfam" id="PF03358">
    <property type="entry name" value="FMN_red"/>
    <property type="match status" value="1"/>
</dbReference>
<accession>A0A841H061</accession>
<dbReference type="GO" id="GO:0010181">
    <property type="term" value="F:FMN binding"/>
    <property type="evidence" value="ECO:0007669"/>
    <property type="project" value="TreeGrafter"/>
</dbReference>
<evidence type="ECO:0000313" key="2">
    <source>
        <dbReference type="EMBL" id="MBB6071451.1"/>
    </source>
</evidence>
<sequence length="183" mass="19372">MRVMGIAGSLREGSLNRALLAAAVELAPGGMTIVPYEGLADIPMYNGDIDTDELRPASVVDLKRRIAEADALLILSPEYNYSIPGVLKNAIDWASRPGYKSVLGGKPAAIGGASGGGIGTARMQVHLREVLYATLVRVMPHPGLLVGVAQTKFADGKLTDESTRQFLTTFLADFQKYAAGQQG</sequence>
<dbReference type="InterPro" id="IPR050712">
    <property type="entry name" value="NAD(P)H-dep_reductase"/>
</dbReference>
<dbReference type="GO" id="GO:0005829">
    <property type="term" value="C:cytosol"/>
    <property type="evidence" value="ECO:0007669"/>
    <property type="project" value="TreeGrafter"/>
</dbReference>
<evidence type="ECO:0000259" key="1">
    <source>
        <dbReference type="Pfam" id="PF03358"/>
    </source>
</evidence>
<dbReference type="RefSeq" id="WP_170036655.1">
    <property type="nucleotide sequence ID" value="NZ_JABDTL010000002.1"/>
</dbReference>
<gene>
    <name evidence="2" type="ORF">HNQ61_003075</name>
</gene>
<evidence type="ECO:0000313" key="3">
    <source>
        <dbReference type="Proteomes" id="UP000582837"/>
    </source>
</evidence>
<dbReference type="EMBL" id="JACHIA010000008">
    <property type="protein sequence ID" value="MBB6071451.1"/>
    <property type="molecule type" value="Genomic_DNA"/>
</dbReference>
<dbReference type="SUPFAM" id="SSF52218">
    <property type="entry name" value="Flavoproteins"/>
    <property type="match status" value="1"/>
</dbReference>
<dbReference type="InterPro" id="IPR005025">
    <property type="entry name" value="FMN_Rdtase-like_dom"/>
</dbReference>
<dbReference type="GO" id="GO:0016491">
    <property type="term" value="F:oxidoreductase activity"/>
    <property type="evidence" value="ECO:0007669"/>
    <property type="project" value="InterPro"/>
</dbReference>
<dbReference type="Gene3D" id="3.40.50.360">
    <property type="match status" value="1"/>
</dbReference>
<dbReference type="PANTHER" id="PTHR30543">
    <property type="entry name" value="CHROMATE REDUCTASE"/>
    <property type="match status" value="1"/>
</dbReference>
<comment type="caution">
    <text evidence="2">The sequence shown here is derived from an EMBL/GenBank/DDBJ whole genome shotgun (WGS) entry which is preliminary data.</text>
</comment>
<reference evidence="2 3" key="1">
    <citation type="submission" date="2020-08" db="EMBL/GenBank/DDBJ databases">
        <title>Genomic Encyclopedia of Type Strains, Phase IV (KMG-IV): sequencing the most valuable type-strain genomes for metagenomic binning, comparative biology and taxonomic classification.</title>
        <authorList>
            <person name="Goeker M."/>
        </authorList>
    </citation>
    <scope>NUCLEOTIDE SEQUENCE [LARGE SCALE GENOMIC DNA]</scope>
    <source>
        <strain evidence="2 3">DSM 29007</strain>
    </source>
</reference>
<protein>
    <submittedName>
        <fullName evidence="2">Chromate reductase</fullName>
    </submittedName>
</protein>
<name>A0A841H061_9BACT</name>
<dbReference type="InterPro" id="IPR029039">
    <property type="entry name" value="Flavoprotein-like_sf"/>
</dbReference>
<keyword evidence="3" id="KW-1185">Reference proteome</keyword>
<organism evidence="2 3">
    <name type="scientific">Longimicrobium terrae</name>
    <dbReference type="NCBI Taxonomy" id="1639882"/>
    <lineage>
        <taxon>Bacteria</taxon>
        <taxon>Pseudomonadati</taxon>
        <taxon>Gemmatimonadota</taxon>
        <taxon>Longimicrobiia</taxon>
        <taxon>Longimicrobiales</taxon>
        <taxon>Longimicrobiaceae</taxon>
        <taxon>Longimicrobium</taxon>
    </lineage>
</organism>